<dbReference type="InterPro" id="IPR013320">
    <property type="entry name" value="ConA-like_dom_sf"/>
</dbReference>
<gene>
    <name evidence="10" type="primary">Trim65</name>
    <name evidence="10" type="ORF">EUDELE_R14491</name>
</gene>
<dbReference type="InterPro" id="IPR001870">
    <property type="entry name" value="B30.2/SPRY"/>
</dbReference>
<organism evidence="10 11">
    <name type="scientific">Eudromia elegans</name>
    <name type="common">Elegant crested-tinamou</name>
    <dbReference type="NCBI Taxonomy" id="8805"/>
    <lineage>
        <taxon>Eukaryota</taxon>
        <taxon>Metazoa</taxon>
        <taxon>Chordata</taxon>
        <taxon>Craniata</taxon>
        <taxon>Vertebrata</taxon>
        <taxon>Euteleostomi</taxon>
        <taxon>Archelosauria</taxon>
        <taxon>Archosauria</taxon>
        <taxon>Dinosauria</taxon>
        <taxon>Saurischia</taxon>
        <taxon>Theropoda</taxon>
        <taxon>Coelurosauria</taxon>
        <taxon>Aves</taxon>
        <taxon>Palaeognathae</taxon>
        <taxon>Tinamiformes</taxon>
        <taxon>Tinamidae</taxon>
        <taxon>Eudromia</taxon>
    </lineage>
</organism>
<dbReference type="PROSITE" id="PS50089">
    <property type="entry name" value="ZF_RING_2"/>
    <property type="match status" value="1"/>
</dbReference>
<feature type="region of interest" description="Disordered" evidence="7">
    <location>
        <begin position="163"/>
        <end position="182"/>
    </location>
</feature>
<dbReference type="Proteomes" id="UP000533954">
    <property type="component" value="Unassembled WGS sequence"/>
</dbReference>
<dbReference type="SUPFAM" id="SSF49899">
    <property type="entry name" value="Concanavalin A-like lectins/glucanases"/>
    <property type="match status" value="1"/>
</dbReference>
<dbReference type="InterPro" id="IPR017907">
    <property type="entry name" value="Znf_RING_CS"/>
</dbReference>
<keyword evidence="3 6" id="KW-0863">Zinc-finger</keyword>
<dbReference type="OrthoDB" id="6270329at2759"/>
<evidence type="ECO:0000256" key="4">
    <source>
        <dbReference type="ARBA" id="ARBA00022833"/>
    </source>
</evidence>
<dbReference type="PROSITE" id="PS50188">
    <property type="entry name" value="B302_SPRY"/>
    <property type="match status" value="1"/>
</dbReference>
<dbReference type="Gene3D" id="3.30.40.10">
    <property type="entry name" value="Zinc/RING finger domain, C3HC4 (zinc finger)"/>
    <property type="match status" value="1"/>
</dbReference>
<evidence type="ECO:0000256" key="5">
    <source>
        <dbReference type="ARBA" id="ARBA00022859"/>
    </source>
</evidence>
<dbReference type="InterPro" id="IPR003879">
    <property type="entry name" value="Butyrophylin_SPRY"/>
</dbReference>
<reference evidence="10 11" key="1">
    <citation type="submission" date="2019-09" db="EMBL/GenBank/DDBJ databases">
        <title>Bird 10,000 Genomes (B10K) Project - Family phase.</title>
        <authorList>
            <person name="Zhang G."/>
        </authorList>
    </citation>
    <scope>NUCLEOTIDE SEQUENCE [LARGE SCALE GENOMIC DNA]</scope>
    <source>
        <strain evidence="10">B10K-LSUMZ-16893</strain>
    </source>
</reference>
<feature type="non-terminal residue" evidence="10">
    <location>
        <position position="502"/>
    </location>
</feature>
<dbReference type="InterPro" id="IPR058030">
    <property type="entry name" value="TRIM8/14/16/25/29/45/65_CC"/>
</dbReference>
<evidence type="ECO:0000313" key="10">
    <source>
        <dbReference type="EMBL" id="NXA35970.1"/>
    </source>
</evidence>
<dbReference type="Pfam" id="PF25600">
    <property type="entry name" value="TRIM_CC"/>
    <property type="match status" value="1"/>
</dbReference>
<evidence type="ECO:0000256" key="1">
    <source>
        <dbReference type="ARBA" id="ARBA00022588"/>
    </source>
</evidence>
<sequence length="502" mass="56584">LSPQKLEEKLLCSICLEVFRSAVTLPCGHNFCHQCISDHWDKQEASGAEKGYSCPDCRKCFARRPELQKNVALCGVVELAGAGGRGAAGAEGRMVAAAVVPGGQCARHGRPLELYCEDEQRCVCCVCTLRQCQRHRRLLLEEAHAHKQALLRDALDRARREAERTEQAMQELEEQTQSIKDSSETLKSVVENKFGRLEKALQDCQQQTVGRIEHELAAALGQVEENWNHLKDYLDALNHHQEKAQDLLACADKRIFLEVWPWPRCPRLSLSPLLVPGHSQLCSLLQRSPASPLELLSLPRSCRVSVRPSSGVPPAPLSREPWGNAPHHRNLSFDADTANRYLRLSSTRQKAKHARSAESPCQGNGARFELWQVLCAQSYGRGHHYWEVRTSSHSVIVGVTYGGISRKQQPGHKFNIGLDGGSWGLQVREDCYLAWHKGRSEKIRERLYKNLGVSLDYDNGLLSFYGLGDRVQLIHKFHHIFTEPLFPVFWLCEGRTITLCQR</sequence>
<keyword evidence="4" id="KW-0862">Zinc</keyword>
<dbReference type="InterPro" id="IPR006574">
    <property type="entry name" value="PRY"/>
</dbReference>
<evidence type="ECO:0000256" key="6">
    <source>
        <dbReference type="PROSITE-ProRule" id="PRU00175"/>
    </source>
</evidence>
<feature type="non-terminal residue" evidence="10">
    <location>
        <position position="1"/>
    </location>
</feature>
<evidence type="ECO:0000313" key="11">
    <source>
        <dbReference type="Proteomes" id="UP000533954"/>
    </source>
</evidence>
<evidence type="ECO:0000256" key="7">
    <source>
        <dbReference type="SAM" id="MobiDB-lite"/>
    </source>
</evidence>
<evidence type="ECO:0000259" key="9">
    <source>
        <dbReference type="PROSITE" id="PS50188"/>
    </source>
</evidence>
<dbReference type="InterPro" id="IPR003877">
    <property type="entry name" value="SPRY_dom"/>
</dbReference>
<accession>A0A7K7V3H4</accession>
<keyword evidence="5" id="KW-0391">Immunity</keyword>
<evidence type="ECO:0000256" key="2">
    <source>
        <dbReference type="ARBA" id="ARBA00022723"/>
    </source>
</evidence>
<dbReference type="InterPro" id="IPR027370">
    <property type="entry name" value="Znf-RING_euk"/>
</dbReference>
<dbReference type="PROSITE" id="PS00518">
    <property type="entry name" value="ZF_RING_1"/>
    <property type="match status" value="1"/>
</dbReference>
<dbReference type="SMART" id="SM00589">
    <property type="entry name" value="PRY"/>
    <property type="match status" value="1"/>
</dbReference>
<dbReference type="Gene3D" id="2.60.120.920">
    <property type="match status" value="1"/>
</dbReference>
<dbReference type="GO" id="GO:0005737">
    <property type="term" value="C:cytoplasm"/>
    <property type="evidence" value="ECO:0007669"/>
    <property type="project" value="UniProtKB-ARBA"/>
</dbReference>
<dbReference type="Pfam" id="PF00622">
    <property type="entry name" value="SPRY"/>
    <property type="match status" value="1"/>
</dbReference>
<dbReference type="Gene3D" id="3.30.160.60">
    <property type="entry name" value="Classic Zinc Finger"/>
    <property type="match status" value="1"/>
</dbReference>
<dbReference type="InterPro" id="IPR043136">
    <property type="entry name" value="B30.2/SPRY_sf"/>
</dbReference>
<dbReference type="EMBL" id="VZSX01000042">
    <property type="protein sequence ID" value="NXA35970.1"/>
    <property type="molecule type" value="Genomic_DNA"/>
</dbReference>
<dbReference type="SUPFAM" id="SSF57845">
    <property type="entry name" value="B-box zinc-binding domain"/>
    <property type="match status" value="1"/>
</dbReference>
<dbReference type="InterPro" id="IPR051051">
    <property type="entry name" value="E3_ubiq-ligase_TRIM/RNF"/>
</dbReference>
<evidence type="ECO:0000256" key="3">
    <source>
        <dbReference type="ARBA" id="ARBA00022771"/>
    </source>
</evidence>
<keyword evidence="1" id="KW-0399">Innate immunity</keyword>
<feature type="domain" description="RING-type" evidence="8">
    <location>
        <begin position="12"/>
        <end position="58"/>
    </location>
</feature>
<dbReference type="PANTHER" id="PTHR25465">
    <property type="entry name" value="B-BOX DOMAIN CONTAINING"/>
    <property type="match status" value="1"/>
</dbReference>
<dbReference type="InterPro" id="IPR013083">
    <property type="entry name" value="Znf_RING/FYVE/PHD"/>
</dbReference>
<feature type="domain" description="B30.2/SPRY" evidence="9">
    <location>
        <begin position="311"/>
        <end position="502"/>
    </location>
</feature>
<proteinExistence type="predicted"/>
<dbReference type="AlphaFoldDB" id="A0A7K7V3H4"/>
<dbReference type="Pfam" id="PF13445">
    <property type="entry name" value="zf-RING_UBOX"/>
    <property type="match status" value="1"/>
</dbReference>
<dbReference type="GO" id="GO:0008270">
    <property type="term" value="F:zinc ion binding"/>
    <property type="evidence" value="ECO:0007669"/>
    <property type="project" value="UniProtKB-KW"/>
</dbReference>
<dbReference type="GO" id="GO:0045087">
    <property type="term" value="P:innate immune response"/>
    <property type="evidence" value="ECO:0007669"/>
    <property type="project" value="UniProtKB-KW"/>
</dbReference>
<keyword evidence="2" id="KW-0479">Metal-binding</keyword>
<dbReference type="InterPro" id="IPR001841">
    <property type="entry name" value="Znf_RING"/>
</dbReference>
<dbReference type="PANTHER" id="PTHR25465:SF14">
    <property type="entry name" value="E3 UBIQUITIN-PROTEIN LIGASE TRIM65"/>
    <property type="match status" value="1"/>
</dbReference>
<name>A0A7K7V3H4_EUDEL</name>
<dbReference type="Pfam" id="PF13765">
    <property type="entry name" value="PRY"/>
    <property type="match status" value="1"/>
</dbReference>
<dbReference type="PRINTS" id="PR01407">
    <property type="entry name" value="BUTYPHLNCDUF"/>
</dbReference>
<dbReference type="SMART" id="SM00184">
    <property type="entry name" value="RING"/>
    <property type="match status" value="1"/>
</dbReference>
<dbReference type="SUPFAM" id="SSF57850">
    <property type="entry name" value="RING/U-box"/>
    <property type="match status" value="1"/>
</dbReference>
<comment type="caution">
    <text evidence="10">The sequence shown here is derived from an EMBL/GenBank/DDBJ whole genome shotgun (WGS) entry which is preliminary data.</text>
</comment>
<protein>
    <submittedName>
        <fullName evidence="10">TRI65 protein</fullName>
    </submittedName>
</protein>
<evidence type="ECO:0000259" key="8">
    <source>
        <dbReference type="PROSITE" id="PS50089"/>
    </source>
</evidence>
<dbReference type="SMART" id="SM00449">
    <property type="entry name" value="SPRY"/>
    <property type="match status" value="1"/>
</dbReference>
<keyword evidence="11" id="KW-1185">Reference proteome</keyword>